<dbReference type="SMART" id="SM00465">
    <property type="entry name" value="GIYc"/>
    <property type="match status" value="1"/>
</dbReference>
<evidence type="ECO:0000313" key="3">
    <source>
        <dbReference type="EMBL" id="KKQ36428.1"/>
    </source>
</evidence>
<accession>A0A0G0GZL3</accession>
<feature type="domain" description="GIY-YIG" evidence="2">
    <location>
        <begin position="1"/>
        <end position="77"/>
    </location>
</feature>
<dbReference type="Gene3D" id="3.40.1440.10">
    <property type="entry name" value="GIY-YIG endonuclease"/>
    <property type="match status" value="1"/>
</dbReference>
<dbReference type="SUPFAM" id="SSF82771">
    <property type="entry name" value="GIY-YIG endonuclease"/>
    <property type="match status" value="1"/>
</dbReference>
<sequence length="94" mass="10900">MKVVVYIVRCVDNSLYTGITRNLEQRIWQHNNSKYGAKSLKGKRPVKLVYSEISSTISEALKREKTIKGWVRSKKLILIKEYAFALKGEALKRE</sequence>
<dbReference type="InterPro" id="IPR000305">
    <property type="entry name" value="GIY-YIG_endonuc"/>
</dbReference>
<dbReference type="AlphaFoldDB" id="A0A0G0GZL3"/>
<organism evidence="3 4">
    <name type="scientific">Candidatus Woesebacteria bacterium GW2011_GWA1_37_7</name>
    <dbReference type="NCBI Taxonomy" id="1618545"/>
    <lineage>
        <taxon>Bacteria</taxon>
        <taxon>Candidatus Woeseibacteriota</taxon>
    </lineage>
</organism>
<dbReference type="EMBL" id="LBTI01000052">
    <property type="protein sequence ID" value="KKQ36428.1"/>
    <property type="molecule type" value="Genomic_DNA"/>
</dbReference>
<name>A0A0G0GZL3_9BACT</name>
<protein>
    <submittedName>
        <fullName evidence="3">GIY-YIG catalytic domain protein</fullName>
    </submittedName>
</protein>
<comment type="similarity">
    <text evidence="1">Belongs to the UPF0213 family.</text>
</comment>
<dbReference type="PROSITE" id="PS50164">
    <property type="entry name" value="GIY_YIG"/>
    <property type="match status" value="1"/>
</dbReference>
<evidence type="ECO:0000256" key="1">
    <source>
        <dbReference type="ARBA" id="ARBA00007435"/>
    </source>
</evidence>
<dbReference type="InterPro" id="IPR035901">
    <property type="entry name" value="GIY-YIG_endonuc_sf"/>
</dbReference>
<dbReference type="Pfam" id="PF01541">
    <property type="entry name" value="GIY-YIG"/>
    <property type="match status" value="1"/>
</dbReference>
<proteinExistence type="inferred from homology"/>
<gene>
    <name evidence="3" type="ORF">US53_C0052G0006</name>
</gene>
<dbReference type="CDD" id="cd10456">
    <property type="entry name" value="GIY-YIG_UPF0213"/>
    <property type="match status" value="1"/>
</dbReference>
<reference evidence="3 4" key="1">
    <citation type="journal article" date="2015" name="Nature">
        <title>rRNA introns, odd ribosomes, and small enigmatic genomes across a large radiation of phyla.</title>
        <authorList>
            <person name="Brown C.T."/>
            <person name="Hug L.A."/>
            <person name="Thomas B.C."/>
            <person name="Sharon I."/>
            <person name="Castelle C.J."/>
            <person name="Singh A."/>
            <person name="Wilkins M.J."/>
            <person name="Williams K.H."/>
            <person name="Banfield J.F."/>
        </authorList>
    </citation>
    <scope>NUCLEOTIDE SEQUENCE [LARGE SCALE GENOMIC DNA]</scope>
</reference>
<evidence type="ECO:0000259" key="2">
    <source>
        <dbReference type="PROSITE" id="PS50164"/>
    </source>
</evidence>
<evidence type="ECO:0000313" key="4">
    <source>
        <dbReference type="Proteomes" id="UP000034591"/>
    </source>
</evidence>
<dbReference type="Proteomes" id="UP000034591">
    <property type="component" value="Unassembled WGS sequence"/>
</dbReference>
<comment type="caution">
    <text evidence="3">The sequence shown here is derived from an EMBL/GenBank/DDBJ whole genome shotgun (WGS) entry which is preliminary data.</text>
</comment>
<dbReference type="PANTHER" id="PTHR34477:SF1">
    <property type="entry name" value="UPF0213 PROTEIN YHBQ"/>
    <property type="match status" value="1"/>
</dbReference>
<dbReference type="PANTHER" id="PTHR34477">
    <property type="entry name" value="UPF0213 PROTEIN YHBQ"/>
    <property type="match status" value="1"/>
</dbReference>
<dbReference type="InterPro" id="IPR050190">
    <property type="entry name" value="UPF0213_domain"/>
</dbReference>